<evidence type="ECO:0000313" key="2">
    <source>
        <dbReference type="EMBL" id="MBW0478524.1"/>
    </source>
</evidence>
<reference evidence="2" key="1">
    <citation type="submission" date="2021-03" db="EMBL/GenBank/DDBJ databases">
        <title>Draft genome sequence of rust myrtle Austropuccinia psidii MF-1, a brazilian biotype.</title>
        <authorList>
            <person name="Quecine M.C."/>
            <person name="Pachon D.M.R."/>
            <person name="Bonatelli M.L."/>
            <person name="Correr F.H."/>
            <person name="Franceschini L.M."/>
            <person name="Leite T.F."/>
            <person name="Margarido G.R.A."/>
            <person name="Almeida C.A."/>
            <person name="Ferrarezi J.A."/>
            <person name="Labate C.A."/>
        </authorList>
    </citation>
    <scope>NUCLEOTIDE SEQUENCE</scope>
    <source>
        <strain evidence="2">MF-1</strain>
    </source>
</reference>
<sequence>MWLSSSSTGAPALFVIKKDGGLHLCVYSCKLNSCTRKNKYPVPPMDELLTVFNGSSIFFKIGLRGEYNLLRLKEDDEHLTFFRTKYGSYEYLVMPFGLTNPPASLQNLANDIYYHILDVYVLVYLDDILVFSKSEEEYVTHVSTLLSRPRANNLYAKASKCLFHVSSGEYLV</sequence>
<dbReference type="SUPFAM" id="SSF56672">
    <property type="entry name" value="DNA/RNA polymerases"/>
    <property type="match status" value="1"/>
</dbReference>
<dbReference type="Pfam" id="PF00078">
    <property type="entry name" value="RVT_1"/>
    <property type="match status" value="1"/>
</dbReference>
<dbReference type="PANTHER" id="PTHR24559">
    <property type="entry name" value="TRANSPOSON TY3-I GAG-POL POLYPROTEIN"/>
    <property type="match status" value="1"/>
</dbReference>
<dbReference type="EMBL" id="AVOT02005221">
    <property type="protein sequence ID" value="MBW0478524.1"/>
    <property type="molecule type" value="Genomic_DNA"/>
</dbReference>
<evidence type="ECO:0000313" key="3">
    <source>
        <dbReference type="Proteomes" id="UP000765509"/>
    </source>
</evidence>
<dbReference type="InterPro" id="IPR043502">
    <property type="entry name" value="DNA/RNA_pol_sf"/>
</dbReference>
<gene>
    <name evidence="2" type="ORF">O181_018239</name>
</gene>
<dbReference type="InterPro" id="IPR053134">
    <property type="entry name" value="RNA-dir_DNA_polymerase"/>
</dbReference>
<dbReference type="PANTHER" id="PTHR24559:SF440">
    <property type="entry name" value="RIBONUCLEASE H"/>
    <property type="match status" value="1"/>
</dbReference>
<dbReference type="CDD" id="cd01647">
    <property type="entry name" value="RT_LTR"/>
    <property type="match status" value="1"/>
</dbReference>
<protein>
    <recommendedName>
        <fullName evidence="1">Reverse transcriptase domain-containing protein</fullName>
    </recommendedName>
</protein>
<comment type="caution">
    <text evidence="2">The sequence shown here is derived from an EMBL/GenBank/DDBJ whole genome shotgun (WGS) entry which is preliminary data.</text>
</comment>
<organism evidence="2 3">
    <name type="scientific">Austropuccinia psidii MF-1</name>
    <dbReference type="NCBI Taxonomy" id="1389203"/>
    <lineage>
        <taxon>Eukaryota</taxon>
        <taxon>Fungi</taxon>
        <taxon>Dikarya</taxon>
        <taxon>Basidiomycota</taxon>
        <taxon>Pucciniomycotina</taxon>
        <taxon>Pucciniomycetes</taxon>
        <taxon>Pucciniales</taxon>
        <taxon>Sphaerophragmiaceae</taxon>
        <taxon>Austropuccinia</taxon>
    </lineage>
</organism>
<dbReference type="InterPro" id="IPR043128">
    <property type="entry name" value="Rev_trsase/Diguanyl_cyclase"/>
</dbReference>
<dbReference type="Gene3D" id="3.30.70.270">
    <property type="match status" value="1"/>
</dbReference>
<dbReference type="InterPro" id="IPR000477">
    <property type="entry name" value="RT_dom"/>
</dbReference>
<accession>A0A9Q3GTK5</accession>
<evidence type="ECO:0000259" key="1">
    <source>
        <dbReference type="Pfam" id="PF00078"/>
    </source>
</evidence>
<dbReference type="AlphaFoldDB" id="A0A9Q3GTK5"/>
<name>A0A9Q3GTK5_9BASI</name>
<proteinExistence type="predicted"/>
<keyword evidence="3" id="KW-1185">Reference proteome</keyword>
<feature type="domain" description="Reverse transcriptase" evidence="1">
    <location>
        <begin position="30"/>
        <end position="171"/>
    </location>
</feature>
<dbReference type="Proteomes" id="UP000765509">
    <property type="component" value="Unassembled WGS sequence"/>
</dbReference>